<evidence type="ECO:0000313" key="3">
    <source>
        <dbReference type="EMBL" id="ACL70524.1"/>
    </source>
</evidence>
<feature type="region of interest" description="Disordered" evidence="1">
    <location>
        <begin position="73"/>
        <end position="93"/>
    </location>
</feature>
<keyword evidence="4" id="KW-1185">Reference proteome</keyword>
<evidence type="ECO:0000259" key="2">
    <source>
        <dbReference type="Pfam" id="PF01551"/>
    </source>
</evidence>
<evidence type="ECO:0000313" key="4">
    <source>
        <dbReference type="Proteomes" id="UP000000719"/>
    </source>
</evidence>
<dbReference type="EMBL" id="CP001098">
    <property type="protein sequence ID" value="ACL70524.1"/>
    <property type="molecule type" value="Genomic_DNA"/>
</dbReference>
<dbReference type="RefSeq" id="WP_015923494.1">
    <property type="nucleotide sequence ID" value="NC_011899.1"/>
</dbReference>
<dbReference type="KEGG" id="hor:Hore_17750"/>
<dbReference type="PANTHER" id="PTHR21666:SF270">
    <property type="entry name" value="MUREIN HYDROLASE ACTIVATOR ENVC"/>
    <property type="match status" value="1"/>
</dbReference>
<reference evidence="3 4" key="1">
    <citation type="journal article" date="2009" name="PLoS ONE">
        <title>Genome analysis of the anaerobic thermohalophilic bacterium Halothermothrix orenii.</title>
        <authorList>
            <person name="Mavromatis K."/>
            <person name="Ivanova N."/>
            <person name="Anderson I."/>
            <person name="Lykidis A."/>
            <person name="Hooper S.D."/>
            <person name="Sun H."/>
            <person name="Kunin V."/>
            <person name="Lapidus A."/>
            <person name="Hugenholtz P."/>
            <person name="Patel B."/>
            <person name="Kyrpides N.C."/>
        </authorList>
    </citation>
    <scope>NUCLEOTIDE SEQUENCE [LARGE SCALE GENOMIC DNA]</scope>
    <source>
        <strain evidence="4">H 168 / OCM 544 / DSM 9562</strain>
    </source>
</reference>
<dbReference type="Pfam" id="PF01551">
    <property type="entry name" value="Peptidase_M23"/>
    <property type="match status" value="1"/>
</dbReference>
<dbReference type="STRING" id="373903.Hore_17750"/>
<proteinExistence type="predicted"/>
<dbReference type="InterPro" id="IPR016047">
    <property type="entry name" value="M23ase_b-sheet_dom"/>
</dbReference>
<accession>B8CZ05</accession>
<protein>
    <submittedName>
        <fullName evidence="3">Peptidase M23B</fullName>
    </submittedName>
</protein>
<sequence>MAKNRGNKNRFPFSFKIDKDRVKLQVRKMIKKSNKRRVITFVILVVLLIGAGIAVYTTDYGSNSLNNSGVVIEPGETGKTNDRGNMNSSERSDSFLNKKIIENNLSLQYDKELNIKPEKDEKPDRGSQSDNEIKATEDTQVEEVMTRPVNPPLRAKDNRTFELLKPVSGEILRDPGWYFHPVFEDWRYQTGVIIDGKAGDIVMAAASGTVRSVREDEYYGIIVEVEHQGGWRTLYGNLQRSSVSPGEVISKGQEIGRIGNTGIMEEPSLYFELRNGEGPVNPLDYIK</sequence>
<organism evidence="3 4">
    <name type="scientific">Halothermothrix orenii (strain H 168 / OCM 544 / DSM 9562)</name>
    <dbReference type="NCBI Taxonomy" id="373903"/>
    <lineage>
        <taxon>Bacteria</taxon>
        <taxon>Bacillati</taxon>
        <taxon>Bacillota</taxon>
        <taxon>Clostridia</taxon>
        <taxon>Halanaerobiales</taxon>
        <taxon>Halothermotrichaceae</taxon>
        <taxon>Halothermothrix</taxon>
    </lineage>
</organism>
<dbReference type="eggNOG" id="COG0739">
    <property type="taxonomic scope" value="Bacteria"/>
</dbReference>
<dbReference type="AlphaFoldDB" id="B8CZ05"/>
<dbReference type="HOGENOM" id="CLU_920169_0_0_9"/>
<feature type="compositionally biased region" description="Basic and acidic residues" evidence="1">
    <location>
        <begin position="112"/>
        <end position="137"/>
    </location>
</feature>
<gene>
    <name evidence="3" type="ordered locus">Hore_17750</name>
</gene>
<feature type="domain" description="M23ase beta-sheet core" evidence="2">
    <location>
        <begin position="188"/>
        <end position="282"/>
    </location>
</feature>
<dbReference type="InterPro" id="IPR050570">
    <property type="entry name" value="Cell_wall_metabolism_enzyme"/>
</dbReference>
<dbReference type="PANTHER" id="PTHR21666">
    <property type="entry name" value="PEPTIDASE-RELATED"/>
    <property type="match status" value="1"/>
</dbReference>
<dbReference type="Proteomes" id="UP000000719">
    <property type="component" value="Chromosome"/>
</dbReference>
<dbReference type="Gene3D" id="2.70.70.10">
    <property type="entry name" value="Glucose Permease (Domain IIA)"/>
    <property type="match status" value="1"/>
</dbReference>
<dbReference type="CDD" id="cd12797">
    <property type="entry name" value="M23_peptidase"/>
    <property type="match status" value="1"/>
</dbReference>
<name>B8CZ05_HALOH</name>
<dbReference type="InterPro" id="IPR011055">
    <property type="entry name" value="Dup_hybrid_motif"/>
</dbReference>
<evidence type="ECO:0000256" key="1">
    <source>
        <dbReference type="SAM" id="MobiDB-lite"/>
    </source>
</evidence>
<dbReference type="SUPFAM" id="SSF51261">
    <property type="entry name" value="Duplicated hybrid motif"/>
    <property type="match status" value="1"/>
</dbReference>
<feature type="region of interest" description="Disordered" evidence="1">
    <location>
        <begin position="112"/>
        <end position="145"/>
    </location>
</feature>
<dbReference type="GO" id="GO:0004222">
    <property type="term" value="F:metalloendopeptidase activity"/>
    <property type="evidence" value="ECO:0007669"/>
    <property type="project" value="TreeGrafter"/>
</dbReference>